<dbReference type="KEGG" id="vg:29126843"/>
<keyword evidence="2" id="KW-1185">Reference proteome</keyword>
<dbReference type="EMBL" id="KU963250">
    <property type="protein sequence ID" value="AMS02866.1"/>
    <property type="molecule type" value="Genomic_DNA"/>
</dbReference>
<name>A0A142K9T3_9CAUD</name>
<dbReference type="RefSeq" id="YP_009301958.1">
    <property type="nucleotide sequence ID" value="NC_031239.1"/>
</dbReference>
<organism evidence="1 2">
    <name type="scientific">Gordonia phage Vivi2</name>
    <dbReference type="NCBI Taxonomy" id="1821564"/>
    <lineage>
        <taxon>Viruses</taxon>
        <taxon>Duplodnaviria</taxon>
        <taxon>Heunggongvirae</taxon>
        <taxon>Uroviricota</taxon>
        <taxon>Caudoviricetes</taxon>
        <taxon>Stackebrandtviridae</taxon>
        <taxon>Schenleyvirinae</taxon>
        <taxon>Vividuovirus</taxon>
        <taxon>Vividuovirus vivi2</taxon>
    </lineage>
</organism>
<sequence>MALGPPWGEVPSGFMLDGTFISTSIPDTRKLVPALLVDDSTNTAGLYLVGTFCTTEAWGKLLAAIVAPSSPVDLDTLQIMADRIVETHLGIARWTVERLWQQAAGAWMLVDGEFTMRGIDLFELPAQRATHAVYALLRNWRSRGKEDELRAWQRKLEQPPLREIQRWKREDVPVESTPMDAIAQRMADLKAGRIGSRSQAAS</sequence>
<evidence type="ECO:0000313" key="2">
    <source>
        <dbReference type="Proteomes" id="UP000201202"/>
    </source>
</evidence>
<evidence type="ECO:0000313" key="1">
    <source>
        <dbReference type="EMBL" id="AMS02866.1"/>
    </source>
</evidence>
<reference evidence="1 2" key="1">
    <citation type="submission" date="2016-03" db="EMBL/GenBank/DDBJ databases">
        <authorList>
            <person name="Arora C."/>
            <person name="Burnet G."/>
            <person name="Bortz M."/>
            <person name="Conover D.H."/>
            <person name="Ghobrial J.A."/>
            <person name="Mezghani N.A."/>
            <person name="Thompson P.K."/>
            <person name="Ulbrich M.C."/>
            <person name="Furbee E.C."/>
            <person name="Grubb S.R."/>
            <person name="Warner M.H."/>
            <person name="Montgomery M.T."/>
            <person name="Garlena R.A."/>
            <person name="Russell D.A."/>
            <person name="Pope W.H."/>
            <person name="Jacobs-Sera D."/>
            <person name="Hendrix R.W."/>
            <person name="Hatfull G.F."/>
        </authorList>
    </citation>
    <scope>NUCLEOTIDE SEQUENCE [LARGE SCALE GENOMIC DNA]</scope>
</reference>
<protein>
    <recommendedName>
        <fullName evidence="3">Tail assembly chaperone</fullName>
    </recommendedName>
</protein>
<evidence type="ECO:0008006" key="3">
    <source>
        <dbReference type="Google" id="ProtNLM"/>
    </source>
</evidence>
<dbReference type="GeneID" id="29126843"/>
<proteinExistence type="predicted"/>
<dbReference type="Proteomes" id="UP000201202">
    <property type="component" value="Segment"/>
</dbReference>
<accession>A0A142K9T3</accession>
<dbReference type="OrthoDB" id="8266at10239"/>
<gene>
    <name evidence="1" type="primary">34</name>
    <name evidence="1" type="ORF">SEA_VIVI2_34</name>
</gene>